<sequence length="61" mass="7153">RGLRLKSVSTAFQHWREMPGSRCRTHLTRKVYTNSHLFPAGLSWLLLNLTFWHVLTMIEAS</sequence>
<accession>A0A4Q9XYK0</accession>
<name>A0A4Q9XYK0_9LACO</name>
<feature type="non-terminal residue" evidence="2">
    <location>
        <position position="1"/>
    </location>
</feature>
<keyword evidence="1" id="KW-1133">Transmembrane helix</keyword>
<dbReference type="EMBL" id="SEHH01000122">
    <property type="protein sequence ID" value="TBX38192.1"/>
    <property type="molecule type" value="Genomic_DNA"/>
</dbReference>
<evidence type="ECO:0000313" key="2">
    <source>
        <dbReference type="EMBL" id="TBX38192.1"/>
    </source>
</evidence>
<reference evidence="2 3" key="1">
    <citation type="submission" date="2019-01" db="EMBL/GenBank/DDBJ databases">
        <title>Draft genome sequence of Lactobacillus paraplantarum OSY-TC318, a Producer of the novel lantibiotic Paraplantaracin TC318.</title>
        <authorList>
            <person name="Hussein W.E."/>
            <person name="Huang E."/>
            <person name="Yousef A.E."/>
        </authorList>
    </citation>
    <scope>NUCLEOTIDE SEQUENCE [LARGE SCALE GENOMIC DNA]</scope>
    <source>
        <strain evidence="2 3">OSY-TC318</strain>
    </source>
</reference>
<dbReference type="Proteomes" id="UP000292648">
    <property type="component" value="Unassembled WGS sequence"/>
</dbReference>
<evidence type="ECO:0000313" key="3">
    <source>
        <dbReference type="Proteomes" id="UP000292648"/>
    </source>
</evidence>
<gene>
    <name evidence="2" type="ORF">EUZ87_14000</name>
</gene>
<comment type="caution">
    <text evidence="2">The sequence shown here is derived from an EMBL/GenBank/DDBJ whole genome shotgun (WGS) entry which is preliminary data.</text>
</comment>
<organism evidence="2 3">
    <name type="scientific">Lactiplantibacillus paraplantarum</name>
    <dbReference type="NCBI Taxonomy" id="60520"/>
    <lineage>
        <taxon>Bacteria</taxon>
        <taxon>Bacillati</taxon>
        <taxon>Bacillota</taxon>
        <taxon>Bacilli</taxon>
        <taxon>Lactobacillales</taxon>
        <taxon>Lactobacillaceae</taxon>
        <taxon>Lactiplantibacillus</taxon>
    </lineage>
</organism>
<keyword evidence="1" id="KW-0812">Transmembrane</keyword>
<protein>
    <submittedName>
        <fullName evidence="2">Uncharacterized protein</fullName>
    </submittedName>
</protein>
<evidence type="ECO:0000256" key="1">
    <source>
        <dbReference type="SAM" id="Phobius"/>
    </source>
</evidence>
<keyword evidence="1" id="KW-0472">Membrane</keyword>
<dbReference type="AlphaFoldDB" id="A0A4Q9XYK0"/>
<feature type="transmembrane region" description="Helical" evidence="1">
    <location>
        <begin position="37"/>
        <end position="55"/>
    </location>
</feature>
<proteinExistence type="predicted"/>